<reference evidence="3" key="1">
    <citation type="journal article" date="2010" name="Genome Res.">
        <title>Population genomic sequencing of Coccidioides fungi reveals recent hybridization and transposon control.</title>
        <authorList>
            <person name="Neafsey D.E."/>
            <person name="Barker B.M."/>
            <person name="Sharpton T.J."/>
            <person name="Stajich J.E."/>
            <person name="Park D.J."/>
            <person name="Whiston E."/>
            <person name="Hung C.-Y."/>
            <person name="McMahan C."/>
            <person name="White J."/>
            <person name="Sykes S."/>
            <person name="Heiman D."/>
            <person name="Young S."/>
            <person name="Zeng Q."/>
            <person name="Abouelleil A."/>
            <person name="Aftuck L."/>
            <person name="Bessette D."/>
            <person name="Brown A."/>
            <person name="FitzGerald M."/>
            <person name="Lui A."/>
            <person name="Macdonald J.P."/>
            <person name="Priest M."/>
            <person name="Orbach M.J."/>
            <person name="Galgiani J.N."/>
            <person name="Kirkland T.N."/>
            <person name="Cole G.T."/>
            <person name="Birren B.W."/>
            <person name="Henn M.R."/>
            <person name="Taylor J.W."/>
            <person name="Rounsley S.D."/>
        </authorList>
    </citation>
    <scope>NUCLEOTIDE SEQUENCE [LARGE SCALE GENOMIC DNA]</scope>
    <source>
        <strain evidence="3">RMSCC 2394</strain>
    </source>
</reference>
<protein>
    <submittedName>
        <fullName evidence="2">Uncharacterized protein</fullName>
    </submittedName>
</protein>
<evidence type="ECO:0000313" key="3">
    <source>
        <dbReference type="Proteomes" id="UP000054565"/>
    </source>
</evidence>
<evidence type="ECO:0000256" key="1">
    <source>
        <dbReference type="SAM" id="MobiDB-lite"/>
    </source>
</evidence>
<gene>
    <name evidence="2" type="ORF">CIRG_07662</name>
</gene>
<dbReference type="AlphaFoldDB" id="A0A0J6YH07"/>
<organism evidence="2 3">
    <name type="scientific">Coccidioides immitis RMSCC 2394</name>
    <dbReference type="NCBI Taxonomy" id="404692"/>
    <lineage>
        <taxon>Eukaryota</taxon>
        <taxon>Fungi</taxon>
        <taxon>Dikarya</taxon>
        <taxon>Ascomycota</taxon>
        <taxon>Pezizomycotina</taxon>
        <taxon>Eurotiomycetes</taxon>
        <taxon>Eurotiomycetidae</taxon>
        <taxon>Onygenales</taxon>
        <taxon>Onygenaceae</taxon>
        <taxon>Coccidioides</taxon>
    </lineage>
</organism>
<dbReference type="Proteomes" id="UP000054565">
    <property type="component" value="Unassembled WGS sequence"/>
</dbReference>
<accession>A0A0J6YH07</accession>
<name>A0A0J6YH07_COCIT</name>
<dbReference type="EMBL" id="DS028097">
    <property type="protein sequence ID" value="KMP07981.1"/>
    <property type="molecule type" value="Genomic_DNA"/>
</dbReference>
<sequence>MPIRSSLLYIYLSLSFQNILNFTVIRRAAGQSGSVLEPLSGPTRQHFSPHTLSTYRPRTTRRNVTLTTPTFFNPDPGLREEDAWRSCPASRIGRSGVFLYGTMQEFPAAAGTATPVRERHGPAQPIDGRIVV</sequence>
<proteinExistence type="predicted"/>
<feature type="region of interest" description="Disordered" evidence="1">
    <location>
        <begin position="112"/>
        <end position="132"/>
    </location>
</feature>
<evidence type="ECO:0000313" key="2">
    <source>
        <dbReference type="EMBL" id="KMP07981.1"/>
    </source>
</evidence>